<feature type="chain" id="PRO_5047487457" evidence="1">
    <location>
        <begin position="29"/>
        <end position="116"/>
    </location>
</feature>
<protein>
    <submittedName>
        <fullName evidence="2">Uncharacterized protein</fullName>
    </submittedName>
</protein>
<evidence type="ECO:0000313" key="2">
    <source>
        <dbReference type="EMBL" id="MBP2472130.1"/>
    </source>
</evidence>
<keyword evidence="3" id="KW-1185">Reference proteome</keyword>
<reference evidence="2 3" key="1">
    <citation type="submission" date="2021-03" db="EMBL/GenBank/DDBJ databases">
        <title>Sequencing the genomes of 1000 actinobacteria strains.</title>
        <authorList>
            <person name="Klenk H.-P."/>
        </authorList>
    </citation>
    <scope>NUCLEOTIDE SEQUENCE [LARGE SCALE GENOMIC DNA]</scope>
    <source>
        <strain evidence="2 3">DSM 44580</strain>
    </source>
</reference>
<dbReference type="RefSeq" id="WP_086782367.1">
    <property type="nucleotide sequence ID" value="NZ_JAGIOO010000001.1"/>
</dbReference>
<sequence>MRKILSRAAVTAAVVGSAALLTSQVAVAKPESATCQRNYCTVVATDFPGGTISVDGDVHGTGNAYLQVWGPNGYYCKITIRAEWGPGSWLCFNAPAGTYSAGIDGPQGPSNVGLRW</sequence>
<dbReference type="Proteomes" id="UP001519363">
    <property type="component" value="Unassembled WGS sequence"/>
</dbReference>
<evidence type="ECO:0000313" key="3">
    <source>
        <dbReference type="Proteomes" id="UP001519363"/>
    </source>
</evidence>
<keyword evidence="1" id="KW-0732">Signal</keyword>
<organism evidence="2 3">
    <name type="scientific">Crossiella equi</name>
    <dbReference type="NCBI Taxonomy" id="130796"/>
    <lineage>
        <taxon>Bacteria</taxon>
        <taxon>Bacillati</taxon>
        <taxon>Actinomycetota</taxon>
        <taxon>Actinomycetes</taxon>
        <taxon>Pseudonocardiales</taxon>
        <taxon>Pseudonocardiaceae</taxon>
        <taxon>Crossiella</taxon>
    </lineage>
</organism>
<feature type="signal peptide" evidence="1">
    <location>
        <begin position="1"/>
        <end position="28"/>
    </location>
</feature>
<gene>
    <name evidence="2" type="ORF">JOF53_001002</name>
</gene>
<proteinExistence type="predicted"/>
<accession>A0ABS5A6A4</accession>
<name>A0ABS5A6A4_9PSEU</name>
<dbReference type="EMBL" id="JAGIOO010000001">
    <property type="protein sequence ID" value="MBP2472130.1"/>
    <property type="molecule type" value="Genomic_DNA"/>
</dbReference>
<evidence type="ECO:0000256" key="1">
    <source>
        <dbReference type="SAM" id="SignalP"/>
    </source>
</evidence>
<comment type="caution">
    <text evidence="2">The sequence shown here is derived from an EMBL/GenBank/DDBJ whole genome shotgun (WGS) entry which is preliminary data.</text>
</comment>